<reference evidence="2" key="1">
    <citation type="submission" date="2022-11" db="EMBL/GenBank/DDBJ databases">
        <authorList>
            <person name="Petersen C."/>
        </authorList>
    </citation>
    <scope>NUCLEOTIDE SEQUENCE</scope>
    <source>
        <strain evidence="2">IBT 19713</strain>
    </source>
</reference>
<comment type="caution">
    <text evidence="2">The sequence shown here is derived from an EMBL/GenBank/DDBJ whole genome shotgun (WGS) entry which is preliminary data.</text>
</comment>
<sequence length="75" mass="8322">MSKRNLSLSQTNITNIQSKSAEKKAQLRPSRAAVEVPGTESAKERKVRELGTIQPTKRKPEHRTIPTPPFTGSEP</sequence>
<evidence type="ECO:0000313" key="2">
    <source>
        <dbReference type="EMBL" id="KAJ5238737.1"/>
    </source>
</evidence>
<reference evidence="2" key="2">
    <citation type="journal article" date="2023" name="IMA Fungus">
        <title>Comparative genomic study of the Penicillium genus elucidates a diverse pangenome and 15 lateral gene transfer events.</title>
        <authorList>
            <person name="Petersen C."/>
            <person name="Sorensen T."/>
            <person name="Nielsen M.R."/>
            <person name="Sondergaard T.E."/>
            <person name="Sorensen J.L."/>
            <person name="Fitzpatrick D.A."/>
            <person name="Frisvad J.C."/>
            <person name="Nielsen K.L."/>
        </authorList>
    </citation>
    <scope>NUCLEOTIDE SEQUENCE</scope>
    <source>
        <strain evidence="2">IBT 19713</strain>
    </source>
</reference>
<proteinExistence type="predicted"/>
<feature type="region of interest" description="Disordered" evidence="1">
    <location>
        <begin position="1"/>
        <end position="75"/>
    </location>
</feature>
<keyword evidence="3" id="KW-1185">Reference proteome</keyword>
<organism evidence="2 3">
    <name type="scientific">Penicillium chermesinum</name>
    <dbReference type="NCBI Taxonomy" id="63820"/>
    <lineage>
        <taxon>Eukaryota</taxon>
        <taxon>Fungi</taxon>
        <taxon>Dikarya</taxon>
        <taxon>Ascomycota</taxon>
        <taxon>Pezizomycotina</taxon>
        <taxon>Eurotiomycetes</taxon>
        <taxon>Eurotiomycetidae</taxon>
        <taxon>Eurotiales</taxon>
        <taxon>Aspergillaceae</taxon>
        <taxon>Penicillium</taxon>
    </lineage>
</organism>
<dbReference type="AlphaFoldDB" id="A0A9W9P943"/>
<gene>
    <name evidence="2" type="ORF">N7468_003356</name>
</gene>
<dbReference type="GeneID" id="83199956"/>
<name>A0A9W9P943_9EURO</name>
<dbReference type="RefSeq" id="XP_058331656.1">
    <property type="nucleotide sequence ID" value="XM_058472653.1"/>
</dbReference>
<accession>A0A9W9P943</accession>
<evidence type="ECO:0000313" key="3">
    <source>
        <dbReference type="Proteomes" id="UP001150941"/>
    </source>
</evidence>
<dbReference type="Proteomes" id="UP001150941">
    <property type="component" value="Unassembled WGS sequence"/>
</dbReference>
<feature type="compositionally biased region" description="Polar residues" evidence="1">
    <location>
        <begin position="1"/>
        <end position="19"/>
    </location>
</feature>
<dbReference type="EMBL" id="JAPQKS010000003">
    <property type="protein sequence ID" value="KAJ5238737.1"/>
    <property type="molecule type" value="Genomic_DNA"/>
</dbReference>
<protein>
    <submittedName>
        <fullName evidence="2">Uncharacterized protein</fullName>
    </submittedName>
</protein>
<evidence type="ECO:0000256" key="1">
    <source>
        <dbReference type="SAM" id="MobiDB-lite"/>
    </source>
</evidence>